<evidence type="ECO:0000259" key="7">
    <source>
        <dbReference type="Pfam" id="PF00814"/>
    </source>
</evidence>
<keyword evidence="2" id="KW-0808">Transferase</keyword>
<evidence type="ECO:0000256" key="5">
    <source>
        <dbReference type="ARBA" id="ARBA00023315"/>
    </source>
</evidence>
<gene>
    <name evidence="8" type="ORF">RDB_LOCUS350</name>
</gene>
<evidence type="ECO:0000256" key="4">
    <source>
        <dbReference type="ARBA" id="ARBA00022723"/>
    </source>
</evidence>
<dbReference type="EC" id="2.3.1.234" evidence="1"/>
<dbReference type="InterPro" id="IPR000905">
    <property type="entry name" value="Gcp-like_dom"/>
</dbReference>
<dbReference type="InterPro" id="IPR043129">
    <property type="entry name" value="ATPase_NBD"/>
</dbReference>
<comment type="caution">
    <text evidence="8">The sequence shown here is derived from an EMBL/GenBank/DDBJ whole genome shotgun (WGS) entry which is preliminary data.</text>
</comment>
<dbReference type="EMBL" id="CAJMWZ010000031">
    <property type="protein sequence ID" value="CAE6409662.1"/>
    <property type="molecule type" value="Genomic_DNA"/>
</dbReference>
<sequence length="450" mass="48856">MTSIDGIAFTRGPGMPGCLSIGAVAARALAAALNKPLVGVHHMQAHALTALYTSQPAPKFPFLTLLVSGGHTLLLLARSRSDFTILATTDDESIGNAFDRVAKLLDVPWSNNHSAGASLERFAEGASSSNIHFSIPSPGKLVFSYSGLVSAVRSHILKRSDPNMVVRLPNLPPNPAVKHPPTPERELVRERMRITVVKMSLDERMNIAASFQKAAIGQLEEKLKLGLKKCMRLGVEPRSIVVSGGVASNSYLRASIPAPGKLAFSYSGLISAVRSHILKCSDPDMIVKLPDPPSNPAVKHPPTPERELVRERMRLTVARMSLDERKSIAASFQKAAIGQLEEKLKLGLKRCMQLGVNPGSIVVSGGVASNSYLRARLKSLVEDMETELKPTLVFPPPHLCTDNAVMIAWTSLERFMAQDHDKLDIRVRPVWSIEDLKAESSPVTMLNSIE</sequence>
<organism evidence="8 9">
    <name type="scientific">Rhizoctonia solani</name>
    <dbReference type="NCBI Taxonomy" id="456999"/>
    <lineage>
        <taxon>Eukaryota</taxon>
        <taxon>Fungi</taxon>
        <taxon>Dikarya</taxon>
        <taxon>Basidiomycota</taxon>
        <taxon>Agaricomycotina</taxon>
        <taxon>Agaricomycetes</taxon>
        <taxon>Cantharellales</taxon>
        <taxon>Ceratobasidiaceae</taxon>
        <taxon>Rhizoctonia</taxon>
    </lineage>
</organism>
<feature type="domain" description="Gcp-like" evidence="7">
    <location>
        <begin position="2"/>
        <end position="256"/>
    </location>
</feature>
<evidence type="ECO:0000313" key="8">
    <source>
        <dbReference type="EMBL" id="CAE6409662.1"/>
    </source>
</evidence>
<keyword evidence="3" id="KW-0819">tRNA processing</keyword>
<dbReference type="PRINTS" id="PR00789">
    <property type="entry name" value="OSIALOPTASE"/>
</dbReference>
<dbReference type="GO" id="GO:0061711">
    <property type="term" value="F:tRNA N(6)-L-threonylcarbamoyladenine synthase activity"/>
    <property type="evidence" value="ECO:0007669"/>
    <property type="project" value="UniProtKB-EC"/>
</dbReference>
<dbReference type="Gene3D" id="3.30.420.40">
    <property type="match status" value="4"/>
</dbReference>
<proteinExistence type="predicted"/>
<name>A0A8H3A9X3_9AGAM</name>
<keyword evidence="4" id="KW-0479">Metal-binding</keyword>
<dbReference type="InterPro" id="IPR017860">
    <property type="entry name" value="Peptidase_M22_CS"/>
</dbReference>
<evidence type="ECO:0000256" key="1">
    <source>
        <dbReference type="ARBA" id="ARBA00012156"/>
    </source>
</evidence>
<dbReference type="GO" id="GO:0046872">
    <property type="term" value="F:metal ion binding"/>
    <property type="evidence" value="ECO:0007669"/>
    <property type="project" value="UniProtKB-KW"/>
</dbReference>
<dbReference type="PROSITE" id="PS01016">
    <property type="entry name" value="GLYCOPROTEASE"/>
    <property type="match status" value="1"/>
</dbReference>
<dbReference type="GO" id="GO:0072670">
    <property type="term" value="P:mitochondrial tRNA threonylcarbamoyladenosine modification"/>
    <property type="evidence" value="ECO:0007669"/>
    <property type="project" value="TreeGrafter"/>
</dbReference>
<keyword evidence="5" id="KW-0012">Acyltransferase</keyword>
<dbReference type="SUPFAM" id="SSF53067">
    <property type="entry name" value="Actin-like ATPase domain"/>
    <property type="match status" value="3"/>
</dbReference>
<accession>A0A8H3A9X3</accession>
<evidence type="ECO:0000313" key="9">
    <source>
        <dbReference type="Proteomes" id="UP000663850"/>
    </source>
</evidence>
<evidence type="ECO:0000256" key="2">
    <source>
        <dbReference type="ARBA" id="ARBA00022679"/>
    </source>
</evidence>
<evidence type="ECO:0000256" key="6">
    <source>
        <dbReference type="ARBA" id="ARBA00048117"/>
    </source>
</evidence>
<dbReference type="PANTHER" id="PTHR11735:SF6">
    <property type="entry name" value="TRNA N6-ADENOSINE THREONYLCARBAMOYLTRANSFERASE, MITOCHONDRIAL"/>
    <property type="match status" value="1"/>
</dbReference>
<dbReference type="Proteomes" id="UP000663850">
    <property type="component" value="Unassembled WGS sequence"/>
</dbReference>
<dbReference type="PANTHER" id="PTHR11735">
    <property type="entry name" value="TRNA N6-ADENOSINE THREONYLCARBAMOYLTRANSFERASE"/>
    <property type="match status" value="1"/>
</dbReference>
<protein>
    <recommendedName>
        <fullName evidence="1">N(6)-L-threonylcarbamoyladenine synthase</fullName>
        <ecNumber evidence="1">2.3.1.234</ecNumber>
    </recommendedName>
</protein>
<dbReference type="AlphaFoldDB" id="A0A8H3A9X3"/>
<comment type="catalytic activity">
    <reaction evidence="6">
        <text>L-threonylcarbamoyladenylate + adenosine(37) in tRNA = N(6)-L-threonylcarbamoyladenosine(37) in tRNA + AMP + H(+)</text>
        <dbReference type="Rhea" id="RHEA:37059"/>
        <dbReference type="Rhea" id="RHEA-COMP:10162"/>
        <dbReference type="Rhea" id="RHEA-COMP:10163"/>
        <dbReference type="ChEBI" id="CHEBI:15378"/>
        <dbReference type="ChEBI" id="CHEBI:73682"/>
        <dbReference type="ChEBI" id="CHEBI:74411"/>
        <dbReference type="ChEBI" id="CHEBI:74418"/>
        <dbReference type="ChEBI" id="CHEBI:456215"/>
        <dbReference type="EC" id="2.3.1.234"/>
    </reaction>
</comment>
<dbReference type="InterPro" id="IPR017861">
    <property type="entry name" value="KAE1/TsaD"/>
</dbReference>
<evidence type="ECO:0000256" key="3">
    <source>
        <dbReference type="ARBA" id="ARBA00022694"/>
    </source>
</evidence>
<reference evidence="8" key="1">
    <citation type="submission" date="2021-01" db="EMBL/GenBank/DDBJ databases">
        <authorList>
            <person name="Kaushik A."/>
        </authorList>
    </citation>
    <scope>NUCLEOTIDE SEQUENCE</scope>
    <source>
        <strain evidence="8">Type strain: AG8-Rh-89/</strain>
    </source>
</reference>
<dbReference type="GO" id="GO:0005739">
    <property type="term" value="C:mitochondrion"/>
    <property type="evidence" value="ECO:0007669"/>
    <property type="project" value="TreeGrafter"/>
</dbReference>
<dbReference type="Pfam" id="PF00814">
    <property type="entry name" value="TsaD"/>
    <property type="match status" value="1"/>
</dbReference>